<name>A0ABW9K814_9FLAO</name>
<evidence type="ECO:0000313" key="2">
    <source>
        <dbReference type="Proteomes" id="UP001634154"/>
    </source>
</evidence>
<proteinExistence type="predicted"/>
<accession>A0ABW9K814</accession>
<protein>
    <submittedName>
        <fullName evidence="1">Uncharacterized protein</fullName>
    </submittedName>
</protein>
<reference evidence="1 2" key="1">
    <citation type="submission" date="2024-12" db="EMBL/GenBank/DDBJ databases">
        <title>Draft genome sequence of Chryseobacterium kwangjuense AG447.</title>
        <authorList>
            <person name="Cheptsov V.S."/>
            <person name="Belov A."/>
            <person name="Zavarzina A.G."/>
        </authorList>
    </citation>
    <scope>NUCLEOTIDE SEQUENCE [LARGE SCALE GENOMIC DNA]</scope>
    <source>
        <strain evidence="1 2">AG447</strain>
    </source>
</reference>
<dbReference type="RefSeq" id="WP_409357677.1">
    <property type="nucleotide sequence ID" value="NZ_JBJXVJ010000004.1"/>
</dbReference>
<gene>
    <name evidence="1" type="ORF">ACKW6Q_17810</name>
</gene>
<keyword evidence="2" id="KW-1185">Reference proteome</keyword>
<organism evidence="1 2">
    <name type="scientific">Chryseobacterium kwangjuense</name>
    <dbReference type="NCBI Taxonomy" id="267125"/>
    <lineage>
        <taxon>Bacteria</taxon>
        <taxon>Pseudomonadati</taxon>
        <taxon>Bacteroidota</taxon>
        <taxon>Flavobacteriia</taxon>
        <taxon>Flavobacteriales</taxon>
        <taxon>Weeksellaceae</taxon>
        <taxon>Chryseobacterium group</taxon>
        <taxon>Chryseobacterium</taxon>
    </lineage>
</organism>
<dbReference type="Proteomes" id="UP001634154">
    <property type="component" value="Unassembled WGS sequence"/>
</dbReference>
<sequence>MITEIHQQTMDLDWFLTDREYIGFMASGGGKLPGSVAGSEENRQVLVNYFRNLPEISEIMINPELDNILGSEVSDRYLEDYVLMTKKGLYSFDKTYPVQFLNPQYHLVAGPKQPLKLKDLPRNILDIIVKTQYSNKLMEIQEINISEID</sequence>
<dbReference type="EMBL" id="JBJXVJ010000004">
    <property type="protein sequence ID" value="MFN1218826.1"/>
    <property type="molecule type" value="Genomic_DNA"/>
</dbReference>
<evidence type="ECO:0000313" key="1">
    <source>
        <dbReference type="EMBL" id="MFN1218826.1"/>
    </source>
</evidence>
<comment type="caution">
    <text evidence="1">The sequence shown here is derived from an EMBL/GenBank/DDBJ whole genome shotgun (WGS) entry which is preliminary data.</text>
</comment>